<accession>A0A8H3I4X5</accession>
<proteinExistence type="predicted"/>
<feature type="domain" description="Glutamine amidotransferase" evidence="1">
    <location>
        <begin position="54"/>
        <end position="201"/>
    </location>
</feature>
<dbReference type="Pfam" id="PF00117">
    <property type="entry name" value="GATase"/>
    <property type="match status" value="1"/>
</dbReference>
<dbReference type="Proteomes" id="UP000664169">
    <property type="component" value="Unassembled WGS sequence"/>
</dbReference>
<dbReference type="AlphaFoldDB" id="A0A8H3I4X5"/>
<dbReference type="InterPro" id="IPR029062">
    <property type="entry name" value="Class_I_gatase-like"/>
</dbReference>
<dbReference type="OrthoDB" id="92161at2759"/>
<evidence type="ECO:0000313" key="2">
    <source>
        <dbReference type="EMBL" id="CAF9903470.1"/>
    </source>
</evidence>
<protein>
    <recommendedName>
        <fullName evidence="1">Glutamine amidotransferase domain-containing protein</fullName>
    </recommendedName>
</protein>
<dbReference type="InterPro" id="IPR044992">
    <property type="entry name" value="ChyE-like"/>
</dbReference>
<dbReference type="Gene3D" id="3.40.50.880">
    <property type="match status" value="1"/>
</dbReference>
<dbReference type="SUPFAM" id="SSF52317">
    <property type="entry name" value="Class I glutamine amidotransferase-like"/>
    <property type="match status" value="1"/>
</dbReference>
<keyword evidence="3" id="KW-1185">Reference proteome</keyword>
<reference evidence="2" key="1">
    <citation type="submission" date="2021-03" db="EMBL/GenBank/DDBJ databases">
        <authorList>
            <person name="Tagirdzhanova G."/>
        </authorList>
    </citation>
    <scope>NUCLEOTIDE SEQUENCE</scope>
</reference>
<sequence length="248" mass="27621">MAPSIRIAIVECDNPGFGSINKRGNYGGIFSSLLKAAAPGAGLAQEDLVFSVFNVVENTTNYPRLEDIDGVLFTGSKYNAYDDNAWTNKLVDFTREILKQDRVRIIGVCYGHQIVGRALGVKCAPSDRGWELSVSEVNLTEDGKKIFQKDKLKIMQMHKDIVYDYPPLVEKLGSSPICTVQGMHIPRKLITVQGHPEFNEEIMTEILKGRHATGLFDDTLYQDALARASEPQDGLHIAAAFLRFMKDR</sequence>
<evidence type="ECO:0000313" key="3">
    <source>
        <dbReference type="Proteomes" id="UP000664169"/>
    </source>
</evidence>
<name>A0A8H3I4X5_9LECA</name>
<dbReference type="GO" id="GO:0005634">
    <property type="term" value="C:nucleus"/>
    <property type="evidence" value="ECO:0007669"/>
    <property type="project" value="TreeGrafter"/>
</dbReference>
<evidence type="ECO:0000259" key="1">
    <source>
        <dbReference type="Pfam" id="PF00117"/>
    </source>
</evidence>
<comment type="caution">
    <text evidence="2">The sequence shown here is derived from an EMBL/GenBank/DDBJ whole genome shotgun (WGS) entry which is preliminary data.</text>
</comment>
<dbReference type="InterPro" id="IPR017926">
    <property type="entry name" value="GATASE"/>
</dbReference>
<dbReference type="CDD" id="cd01741">
    <property type="entry name" value="GATase1_1"/>
    <property type="match status" value="1"/>
</dbReference>
<dbReference type="GO" id="GO:0005829">
    <property type="term" value="C:cytosol"/>
    <property type="evidence" value="ECO:0007669"/>
    <property type="project" value="TreeGrafter"/>
</dbReference>
<gene>
    <name evidence="2" type="ORF">GOMPHAMPRED_000286</name>
</gene>
<dbReference type="EMBL" id="CAJPDQ010000001">
    <property type="protein sequence ID" value="CAF9903470.1"/>
    <property type="molecule type" value="Genomic_DNA"/>
</dbReference>
<organism evidence="2 3">
    <name type="scientific">Gomphillus americanus</name>
    <dbReference type="NCBI Taxonomy" id="1940652"/>
    <lineage>
        <taxon>Eukaryota</taxon>
        <taxon>Fungi</taxon>
        <taxon>Dikarya</taxon>
        <taxon>Ascomycota</taxon>
        <taxon>Pezizomycotina</taxon>
        <taxon>Lecanoromycetes</taxon>
        <taxon>OSLEUM clade</taxon>
        <taxon>Ostropomycetidae</taxon>
        <taxon>Ostropales</taxon>
        <taxon>Graphidaceae</taxon>
        <taxon>Gomphilloideae</taxon>
        <taxon>Gomphillus</taxon>
    </lineage>
</organism>
<dbReference type="PROSITE" id="PS51273">
    <property type="entry name" value="GATASE_TYPE_1"/>
    <property type="match status" value="1"/>
</dbReference>
<dbReference type="PANTHER" id="PTHR42695:SF5">
    <property type="entry name" value="GLUTAMINE AMIDOTRANSFERASE YLR126C-RELATED"/>
    <property type="match status" value="1"/>
</dbReference>
<dbReference type="PANTHER" id="PTHR42695">
    <property type="entry name" value="GLUTAMINE AMIDOTRANSFERASE YLR126C-RELATED"/>
    <property type="match status" value="1"/>
</dbReference>